<proteinExistence type="predicted"/>
<evidence type="ECO:0000313" key="4">
    <source>
        <dbReference type="Proteomes" id="UP000293331"/>
    </source>
</evidence>
<dbReference type="Proteomes" id="UP000293331">
    <property type="component" value="Unassembled WGS sequence"/>
</dbReference>
<evidence type="ECO:0000259" key="2">
    <source>
        <dbReference type="Pfam" id="PF07786"/>
    </source>
</evidence>
<feature type="transmembrane region" description="Helical" evidence="1">
    <location>
        <begin position="355"/>
        <end position="376"/>
    </location>
</feature>
<keyword evidence="1" id="KW-0812">Transmembrane</keyword>
<evidence type="ECO:0000256" key="1">
    <source>
        <dbReference type="SAM" id="Phobius"/>
    </source>
</evidence>
<feature type="transmembrane region" description="Helical" evidence="1">
    <location>
        <begin position="58"/>
        <end position="79"/>
    </location>
</feature>
<protein>
    <submittedName>
        <fullName evidence="3">DUF1624 domain-containing protein</fullName>
    </submittedName>
</protein>
<dbReference type="PANTHER" id="PTHR40407">
    <property type="entry name" value="MEMBRANE PROTEIN-LIKE PROTEIN"/>
    <property type="match status" value="1"/>
</dbReference>
<feature type="transmembrane region" description="Helical" evidence="1">
    <location>
        <begin position="314"/>
        <end position="335"/>
    </location>
</feature>
<feature type="transmembrane region" description="Helical" evidence="1">
    <location>
        <begin position="118"/>
        <end position="138"/>
    </location>
</feature>
<dbReference type="OrthoDB" id="508112at2"/>
<dbReference type="RefSeq" id="WP_129876216.1">
    <property type="nucleotide sequence ID" value="NZ_SEWG01000003.1"/>
</dbReference>
<dbReference type="PANTHER" id="PTHR40407:SF1">
    <property type="entry name" value="HEPARAN-ALPHA-GLUCOSAMINIDE N-ACETYLTRANSFERASE CATALYTIC DOMAIN-CONTAINING PROTEIN"/>
    <property type="match status" value="1"/>
</dbReference>
<feature type="domain" description="Heparan-alpha-glucosaminide N-acetyltransferase catalytic" evidence="2">
    <location>
        <begin position="10"/>
        <end position="222"/>
    </location>
</feature>
<dbReference type="InterPro" id="IPR012429">
    <property type="entry name" value="HGSNAT_cat"/>
</dbReference>
<name>A0A4Q5LN46_9SPHI</name>
<dbReference type="AlphaFoldDB" id="A0A4Q5LN46"/>
<keyword evidence="4" id="KW-1185">Reference proteome</keyword>
<organism evidence="3 4">
    <name type="scientific">Mucilaginibacter terrigena</name>
    <dbReference type="NCBI Taxonomy" id="2492395"/>
    <lineage>
        <taxon>Bacteria</taxon>
        <taxon>Pseudomonadati</taxon>
        <taxon>Bacteroidota</taxon>
        <taxon>Sphingobacteriia</taxon>
        <taxon>Sphingobacteriales</taxon>
        <taxon>Sphingobacteriaceae</taxon>
        <taxon>Mucilaginibacter</taxon>
    </lineage>
</organism>
<reference evidence="3 4" key="1">
    <citation type="submission" date="2019-02" db="EMBL/GenBank/DDBJ databases">
        <title>Bacterial novel species Mucilaginibacter sp. 17JY9-4 isolated from soil.</title>
        <authorList>
            <person name="Jung H.-Y."/>
        </authorList>
    </citation>
    <scope>NUCLEOTIDE SEQUENCE [LARGE SCALE GENOMIC DNA]</scope>
    <source>
        <strain evidence="3 4">17JY9-4</strain>
    </source>
</reference>
<feature type="transmembrane region" description="Helical" evidence="1">
    <location>
        <begin position="274"/>
        <end position="294"/>
    </location>
</feature>
<feature type="transmembrane region" description="Helical" evidence="1">
    <location>
        <begin position="196"/>
        <end position="216"/>
    </location>
</feature>
<feature type="transmembrane region" description="Helical" evidence="1">
    <location>
        <begin position="145"/>
        <end position="165"/>
    </location>
</feature>
<sequence>MTASLSTKQRVQSIDILRGIIMLIMAVDHTREYFNIGAISTDPSNLATTTPLIFFTRLATHFCAPTFVFLSGLSAYLAGTRRTKGELSGFLLKRGLWLILVEVVLVTFALSLNPLYNAIVLQVIWAIAISMILLALMIKLPLRAIGLIGLAIIASHQLLSTITLVPNSTGDILMKMFFTARGTVFILDKSHFIFDLYAIIPWTGVMFLGYAFGSLYQAKHQQADRKRMLLYVAIFLFAVFVALRFINAYGDPAPWSVQKNGVFTLMSFLSISKYPPSLLFVCLTLSGALLILALTEKSAGKLAGFFKVYGSVPFFYYVLHFYLIRVITIVVFFLQGFKPSQIVTPNNPFLFTPPGFGFSIGWIYLIWLAIILSLYYPCRWFSNYKKTHTQWWLSYL</sequence>
<feature type="transmembrane region" description="Helical" evidence="1">
    <location>
        <begin position="91"/>
        <end position="112"/>
    </location>
</feature>
<feature type="transmembrane region" description="Helical" evidence="1">
    <location>
        <begin position="228"/>
        <end position="246"/>
    </location>
</feature>
<comment type="caution">
    <text evidence="3">The sequence shown here is derived from an EMBL/GenBank/DDBJ whole genome shotgun (WGS) entry which is preliminary data.</text>
</comment>
<dbReference type="Pfam" id="PF07786">
    <property type="entry name" value="HGSNAT_cat"/>
    <property type="match status" value="1"/>
</dbReference>
<gene>
    <name evidence="3" type="ORF">EWM62_08415</name>
</gene>
<evidence type="ECO:0000313" key="3">
    <source>
        <dbReference type="EMBL" id="RYU90665.1"/>
    </source>
</evidence>
<keyword evidence="1" id="KW-1133">Transmembrane helix</keyword>
<accession>A0A4Q5LN46</accession>
<keyword evidence="1" id="KW-0472">Membrane</keyword>
<dbReference type="EMBL" id="SEWG01000003">
    <property type="protein sequence ID" value="RYU90665.1"/>
    <property type="molecule type" value="Genomic_DNA"/>
</dbReference>